<dbReference type="Proteomes" id="UP001201701">
    <property type="component" value="Unassembled WGS sequence"/>
</dbReference>
<dbReference type="Pfam" id="PF12697">
    <property type="entry name" value="Abhydrolase_6"/>
    <property type="match status" value="1"/>
</dbReference>
<name>A0ABS9QN98_9HYPH</name>
<feature type="domain" description="AB hydrolase-1" evidence="1">
    <location>
        <begin position="24"/>
        <end position="252"/>
    </location>
</feature>
<dbReference type="InterPro" id="IPR050266">
    <property type="entry name" value="AB_hydrolase_sf"/>
</dbReference>
<dbReference type="PANTHER" id="PTHR43798:SF33">
    <property type="entry name" value="HYDROLASE, PUTATIVE (AFU_ORTHOLOGUE AFUA_2G14860)-RELATED"/>
    <property type="match status" value="1"/>
</dbReference>
<evidence type="ECO:0000313" key="3">
    <source>
        <dbReference type="Proteomes" id="UP001201701"/>
    </source>
</evidence>
<keyword evidence="3" id="KW-1185">Reference proteome</keyword>
<evidence type="ECO:0000313" key="2">
    <source>
        <dbReference type="EMBL" id="MCG7508049.1"/>
    </source>
</evidence>
<reference evidence="2 3" key="1">
    <citation type="submission" date="2022-02" db="EMBL/GenBank/DDBJ databases">
        <title>Draft genome sequence of Mezorhizobium retamae strain IRAMC:0171 isolated from Retama raetam nodules.</title>
        <authorList>
            <person name="Bengaied R."/>
            <person name="Sbissi I."/>
            <person name="Huber K."/>
            <person name="Ghodbane F."/>
            <person name="Nouioui I."/>
            <person name="Tarhouni M."/>
            <person name="Gtari M."/>
        </authorList>
    </citation>
    <scope>NUCLEOTIDE SEQUENCE [LARGE SCALE GENOMIC DNA]</scope>
    <source>
        <strain evidence="2 3">IRAMC:0171</strain>
    </source>
</reference>
<comment type="caution">
    <text evidence="2">The sequence shown here is derived from an EMBL/GenBank/DDBJ whole genome shotgun (WGS) entry which is preliminary data.</text>
</comment>
<organism evidence="2 3">
    <name type="scientific">Mesorhizobium retamae</name>
    <dbReference type="NCBI Taxonomy" id="2912854"/>
    <lineage>
        <taxon>Bacteria</taxon>
        <taxon>Pseudomonadati</taxon>
        <taxon>Pseudomonadota</taxon>
        <taxon>Alphaproteobacteria</taxon>
        <taxon>Hyphomicrobiales</taxon>
        <taxon>Phyllobacteriaceae</taxon>
        <taxon>Mesorhizobium</taxon>
    </lineage>
</organism>
<proteinExistence type="predicted"/>
<dbReference type="Gene3D" id="3.40.50.1820">
    <property type="entry name" value="alpha/beta hydrolase"/>
    <property type="match status" value="1"/>
</dbReference>
<dbReference type="RefSeq" id="WP_239369568.1">
    <property type="nucleotide sequence ID" value="NZ_JAKREW010000033.1"/>
</dbReference>
<dbReference type="InterPro" id="IPR000073">
    <property type="entry name" value="AB_hydrolase_1"/>
</dbReference>
<dbReference type="PRINTS" id="PR00111">
    <property type="entry name" value="ABHYDROLASE"/>
</dbReference>
<sequence length="262" mass="27289">MAPRKRPLSTNLFVHESGTGSETLVLLHGFGGSHATWAGIASQLSDEAKILAYDLPGHGKSRDADVSSSPKKMAAAIQSDLRERGVGRLHLVGHSMGGAVATLMALSAPEDIASLTLLAPGGYGAEIDAPLLRRFAKATKSDDIRACLAAMSGPGHVVTDKAVADALDMRASPGQMEKLAEIVAAITRGGRQGVIPAEAVSALSMPVAVVWGVLDSVLPVSQSEQLPSHFELHLAPVAGHMLIDETPGLIVELLRGILRNQV</sequence>
<evidence type="ECO:0000259" key="1">
    <source>
        <dbReference type="Pfam" id="PF12697"/>
    </source>
</evidence>
<gene>
    <name evidence="2" type="ORF">L4923_23695</name>
</gene>
<dbReference type="GO" id="GO:0016787">
    <property type="term" value="F:hydrolase activity"/>
    <property type="evidence" value="ECO:0007669"/>
    <property type="project" value="UniProtKB-KW"/>
</dbReference>
<protein>
    <submittedName>
        <fullName evidence="2">Alpha/beta fold hydrolase</fullName>
    </submittedName>
</protein>
<keyword evidence="2" id="KW-0378">Hydrolase</keyword>
<accession>A0ABS9QN98</accession>
<dbReference type="InterPro" id="IPR029058">
    <property type="entry name" value="AB_hydrolase_fold"/>
</dbReference>
<dbReference type="PANTHER" id="PTHR43798">
    <property type="entry name" value="MONOACYLGLYCEROL LIPASE"/>
    <property type="match status" value="1"/>
</dbReference>
<dbReference type="SUPFAM" id="SSF53474">
    <property type="entry name" value="alpha/beta-Hydrolases"/>
    <property type="match status" value="1"/>
</dbReference>
<dbReference type="EMBL" id="JAKREW010000033">
    <property type="protein sequence ID" value="MCG7508049.1"/>
    <property type="molecule type" value="Genomic_DNA"/>
</dbReference>